<evidence type="ECO:0000313" key="5">
    <source>
        <dbReference type="Proteomes" id="UP001642360"/>
    </source>
</evidence>
<evidence type="ECO:0000313" key="4">
    <source>
        <dbReference type="EMBL" id="CAK9159022.1"/>
    </source>
</evidence>
<reference evidence="4 5" key="1">
    <citation type="submission" date="2024-02" db="EMBL/GenBank/DDBJ databases">
        <authorList>
            <person name="Vignale AGUSTIN F."/>
            <person name="Sosa J E."/>
            <person name="Modenutti C."/>
        </authorList>
    </citation>
    <scope>NUCLEOTIDE SEQUENCE [LARGE SCALE GENOMIC DNA]</scope>
</reference>
<dbReference type="PANTHER" id="PTHR48062:SF21">
    <property type="entry name" value="RECEPTOR-LIKE PROTEIN 12"/>
    <property type="match status" value="1"/>
</dbReference>
<keyword evidence="2" id="KW-0433">Leucine-rich repeat</keyword>
<keyword evidence="5" id="KW-1185">Reference proteome</keyword>
<name>A0ABC8SPA3_9AQUA</name>
<organism evidence="4 5">
    <name type="scientific">Ilex paraguariensis</name>
    <name type="common">yerba mate</name>
    <dbReference type="NCBI Taxonomy" id="185542"/>
    <lineage>
        <taxon>Eukaryota</taxon>
        <taxon>Viridiplantae</taxon>
        <taxon>Streptophyta</taxon>
        <taxon>Embryophyta</taxon>
        <taxon>Tracheophyta</taxon>
        <taxon>Spermatophyta</taxon>
        <taxon>Magnoliopsida</taxon>
        <taxon>eudicotyledons</taxon>
        <taxon>Gunneridae</taxon>
        <taxon>Pentapetalae</taxon>
        <taxon>asterids</taxon>
        <taxon>campanulids</taxon>
        <taxon>Aquifoliales</taxon>
        <taxon>Aquifoliaceae</taxon>
        <taxon>Ilex</taxon>
    </lineage>
</organism>
<dbReference type="InterPro" id="IPR032675">
    <property type="entry name" value="LRR_dom_sf"/>
</dbReference>
<dbReference type="Gene3D" id="3.80.10.10">
    <property type="entry name" value="Ribonuclease Inhibitor"/>
    <property type="match status" value="1"/>
</dbReference>
<comment type="similarity">
    <text evidence="1">Belongs to the RLP family.</text>
</comment>
<dbReference type="PANTHER" id="PTHR48062">
    <property type="entry name" value="RECEPTOR-LIKE PROTEIN 14"/>
    <property type="match status" value="1"/>
</dbReference>
<evidence type="ECO:0000256" key="3">
    <source>
        <dbReference type="ARBA" id="ARBA00022737"/>
    </source>
</evidence>
<dbReference type="InterPro" id="IPR001611">
    <property type="entry name" value="Leu-rich_rpt"/>
</dbReference>
<dbReference type="Proteomes" id="UP001642360">
    <property type="component" value="Unassembled WGS sequence"/>
</dbReference>
<proteinExistence type="inferred from homology"/>
<evidence type="ECO:0000256" key="1">
    <source>
        <dbReference type="ARBA" id="ARBA00009592"/>
    </source>
</evidence>
<dbReference type="EMBL" id="CAUOFW020003281">
    <property type="protein sequence ID" value="CAK9159022.1"/>
    <property type="molecule type" value="Genomic_DNA"/>
</dbReference>
<accession>A0ABC8SPA3</accession>
<sequence length="200" mass="22045">MDISQNNLSGPIPGCLSNITFEIASDKSLLSTDCIGSSPTVEGLFSYAEGKKLTDMEQHVNVEKYPLLDVQQEVEFSTKSRSYTYKGDILNFMSGIDLPCNQLSDTIPSELGNLSEVHALNLSHNMSGSIPTTFSSLRKMESLDLSYNYLNGRIPPQLIELNSLAVFSVAHNNLSGEIPEQKAQFATFEASSYEVWTSFI</sequence>
<evidence type="ECO:0000256" key="2">
    <source>
        <dbReference type="ARBA" id="ARBA00022614"/>
    </source>
</evidence>
<keyword evidence="3" id="KW-0677">Repeat</keyword>
<dbReference type="InterPro" id="IPR051502">
    <property type="entry name" value="RLP_Defense_Trigger"/>
</dbReference>
<dbReference type="AlphaFoldDB" id="A0ABC8SPA3"/>
<protein>
    <submittedName>
        <fullName evidence="4">Uncharacterized protein</fullName>
    </submittedName>
</protein>
<dbReference type="FunFam" id="3.80.10.10:FF:000383">
    <property type="entry name" value="Leucine-rich repeat receptor protein kinase EMS1"/>
    <property type="match status" value="1"/>
</dbReference>
<dbReference type="Gene3D" id="3.30.1490.310">
    <property type="match status" value="1"/>
</dbReference>
<comment type="caution">
    <text evidence="4">The sequence shown here is derived from an EMBL/GenBank/DDBJ whole genome shotgun (WGS) entry which is preliminary data.</text>
</comment>
<dbReference type="SUPFAM" id="SSF52058">
    <property type="entry name" value="L domain-like"/>
    <property type="match status" value="1"/>
</dbReference>
<gene>
    <name evidence="4" type="ORF">ILEXP_LOCUS27700</name>
</gene>
<dbReference type="Pfam" id="PF13855">
    <property type="entry name" value="LRR_8"/>
    <property type="match status" value="1"/>
</dbReference>